<dbReference type="RefSeq" id="WP_321565760.1">
    <property type="nucleotide sequence ID" value="NZ_CP139558.1"/>
</dbReference>
<evidence type="ECO:0000313" key="3">
    <source>
        <dbReference type="Proteomes" id="UP001324380"/>
    </source>
</evidence>
<accession>A0ABZ0TWY4</accession>
<proteinExistence type="predicted"/>
<feature type="transmembrane region" description="Helical" evidence="1">
    <location>
        <begin position="7"/>
        <end position="24"/>
    </location>
</feature>
<sequence length="66" mass="8002">MMKKRETSILYLVLGLYTLMISWYYNHSVILLLIHYIFWPVYLVYELLIGHLANGMWKTIPLSYFN</sequence>
<keyword evidence="1" id="KW-1133">Transmembrane helix</keyword>
<evidence type="ECO:0000313" key="2">
    <source>
        <dbReference type="EMBL" id="WPU96668.1"/>
    </source>
</evidence>
<name>A0ABZ0TWY4_9SPHI</name>
<evidence type="ECO:0000256" key="1">
    <source>
        <dbReference type="SAM" id="Phobius"/>
    </source>
</evidence>
<keyword evidence="1" id="KW-0812">Transmembrane</keyword>
<keyword evidence="3" id="KW-1185">Reference proteome</keyword>
<keyword evidence="1" id="KW-0472">Membrane</keyword>
<protein>
    <submittedName>
        <fullName evidence="2">Uncharacterized protein</fullName>
    </submittedName>
</protein>
<gene>
    <name evidence="2" type="ORF">SNE25_14180</name>
</gene>
<feature type="transmembrane region" description="Helical" evidence="1">
    <location>
        <begin position="30"/>
        <end position="48"/>
    </location>
</feature>
<dbReference type="Proteomes" id="UP001324380">
    <property type="component" value="Chromosome"/>
</dbReference>
<organism evidence="2 3">
    <name type="scientific">Mucilaginibacter sabulilitoris</name>
    <dbReference type="NCBI Taxonomy" id="1173583"/>
    <lineage>
        <taxon>Bacteria</taxon>
        <taxon>Pseudomonadati</taxon>
        <taxon>Bacteroidota</taxon>
        <taxon>Sphingobacteriia</taxon>
        <taxon>Sphingobacteriales</taxon>
        <taxon>Sphingobacteriaceae</taxon>
        <taxon>Mucilaginibacter</taxon>
    </lineage>
</organism>
<reference evidence="2 3" key="1">
    <citation type="submission" date="2023-11" db="EMBL/GenBank/DDBJ databases">
        <title>Analysis of the Genomes of Mucilaginibacter gossypii cycad 4 and M. sabulilitoris SNA2: microbes with the potential for plant growth promotion.</title>
        <authorList>
            <person name="Hirsch A.M."/>
            <person name="Humm E."/>
            <person name="Rubbi M."/>
            <person name="Del Vecchio G."/>
            <person name="Ha S.M."/>
            <person name="Pellegrini M."/>
            <person name="Gunsalus R.P."/>
        </authorList>
    </citation>
    <scope>NUCLEOTIDE SEQUENCE [LARGE SCALE GENOMIC DNA]</scope>
    <source>
        <strain evidence="2 3">SNA2</strain>
    </source>
</reference>
<dbReference type="EMBL" id="CP139558">
    <property type="protein sequence ID" value="WPU96668.1"/>
    <property type="molecule type" value="Genomic_DNA"/>
</dbReference>